<evidence type="ECO:0000313" key="1">
    <source>
        <dbReference type="EMBL" id="KAL3532834.1"/>
    </source>
</evidence>
<organism evidence="1 2">
    <name type="scientific">Cinchona calisaya</name>
    <dbReference type="NCBI Taxonomy" id="153742"/>
    <lineage>
        <taxon>Eukaryota</taxon>
        <taxon>Viridiplantae</taxon>
        <taxon>Streptophyta</taxon>
        <taxon>Embryophyta</taxon>
        <taxon>Tracheophyta</taxon>
        <taxon>Spermatophyta</taxon>
        <taxon>Magnoliopsida</taxon>
        <taxon>eudicotyledons</taxon>
        <taxon>Gunneridae</taxon>
        <taxon>Pentapetalae</taxon>
        <taxon>asterids</taxon>
        <taxon>lamiids</taxon>
        <taxon>Gentianales</taxon>
        <taxon>Rubiaceae</taxon>
        <taxon>Cinchonoideae</taxon>
        <taxon>Cinchoneae</taxon>
        <taxon>Cinchona</taxon>
    </lineage>
</organism>
<comment type="caution">
    <text evidence="1">The sequence shown here is derived from an EMBL/GenBank/DDBJ whole genome shotgun (WGS) entry which is preliminary data.</text>
</comment>
<dbReference type="AlphaFoldDB" id="A0ABD3AP41"/>
<dbReference type="EMBL" id="JBJUIK010000003">
    <property type="protein sequence ID" value="KAL3532834.1"/>
    <property type="molecule type" value="Genomic_DNA"/>
</dbReference>
<dbReference type="Proteomes" id="UP001630127">
    <property type="component" value="Unassembled WGS sequence"/>
</dbReference>
<gene>
    <name evidence="1" type="ORF">ACH5RR_006355</name>
</gene>
<sequence length="68" mass="7449">MKKSQKLGKSSDEEWVPVVLHLEMEFPMQKLGTELDEVHMGAGAAPVMLKLNFVISPPVAFSGVVLLL</sequence>
<name>A0ABD3AP41_9GENT</name>
<proteinExistence type="predicted"/>
<keyword evidence="2" id="KW-1185">Reference proteome</keyword>
<evidence type="ECO:0000313" key="2">
    <source>
        <dbReference type="Proteomes" id="UP001630127"/>
    </source>
</evidence>
<protein>
    <submittedName>
        <fullName evidence="1">Uncharacterized protein</fullName>
    </submittedName>
</protein>
<accession>A0ABD3AP41</accession>
<reference evidence="1 2" key="1">
    <citation type="submission" date="2024-11" db="EMBL/GenBank/DDBJ databases">
        <title>A near-complete genome assembly of Cinchona calisaya.</title>
        <authorList>
            <person name="Lian D.C."/>
            <person name="Zhao X.W."/>
            <person name="Wei L."/>
        </authorList>
    </citation>
    <scope>NUCLEOTIDE SEQUENCE [LARGE SCALE GENOMIC DNA]</scope>
    <source>
        <tissue evidence="1">Nenye</tissue>
    </source>
</reference>